<dbReference type="STRING" id="1184251.TCELL_0897"/>
<keyword evidence="9" id="KW-1185">Reference proteome</keyword>
<dbReference type="HOGENOM" id="CLU_007100_6_3_2"/>
<evidence type="ECO:0000256" key="1">
    <source>
        <dbReference type="ARBA" id="ARBA00004141"/>
    </source>
</evidence>
<feature type="transmembrane region" description="Helical" evidence="5">
    <location>
        <begin position="283"/>
        <end position="305"/>
    </location>
</feature>
<feature type="transmembrane region" description="Helical" evidence="5">
    <location>
        <begin position="348"/>
        <end position="365"/>
    </location>
</feature>
<dbReference type="PANTHER" id="PTHR42829">
    <property type="entry name" value="NADH-UBIQUINONE OXIDOREDUCTASE CHAIN 5"/>
    <property type="match status" value="1"/>
</dbReference>
<keyword evidence="3 5" id="KW-1133">Transmembrane helix</keyword>
<feature type="transmembrane region" description="Helical" evidence="5">
    <location>
        <begin position="67"/>
        <end position="84"/>
    </location>
</feature>
<feature type="transmembrane region" description="Helical" evidence="5">
    <location>
        <begin position="160"/>
        <end position="181"/>
    </location>
</feature>
<dbReference type="InParanoid" id="I3TEY3"/>
<feature type="transmembrane region" description="Helical" evidence="5">
    <location>
        <begin position="96"/>
        <end position="114"/>
    </location>
</feature>
<proteinExistence type="predicted"/>
<comment type="subcellular location">
    <subcellularLocation>
        <location evidence="1">Membrane</location>
        <topology evidence="1">Multi-pass membrane protein</topology>
    </subcellularLocation>
</comment>
<dbReference type="GO" id="GO:0042773">
    <property type="term" value="P:ATP synthesis coupled electron transport"/>
    <property type="evidence" value="ECO:0007669"/>
    <property type="project" value="InterPro"/>
</dbReference>
<dbReference type="InterPro" id="IPR001516">
    <property type="entry name" value="Proton_antipo_N"/>
</dbReference>
<protein>
    <submittedName>
        <fullName evidence="8">Membrane-bound hydrogenase, subunit NuoL</fullName>
    </submittedName>
</protein>
<sequence>MYASLTILTLATGIMLVLLLHKWRRAVELVSVSATGLALLFSLLYSITGDGGGLLGLGFFADGLSRLYTVTLNFLGLLILTYSVGYMSDEEEYTRYYTLMLLFIASMNLLLLTTNIVVLYVSWELVGVCSALLIAYYWWNPRARSAGVKAFVVTRIGDMGLIAFVSTVALKLGSFAIPDIISHYSQSPIEAYSASLLLLLAAVGKSAQFPLHIWLPDAMEGPTPVSALLHSATMVKAGVYLVSRFYPLFAYSGVVLELMVALSVVTIILSGLAALASVDIKRVLAYSTINNIGLMFLALSVGNWLMAQLHFLSHALFKSLLFLSSGTVTKGAKTRSIDELGGMWSAGYARSGFGFLVGALSTAGVPPLPGFFTKAGILLSFLEKYHGWTGLFFVLLVSLISPLYIFRAFFRVYTGKTQRVPEVYEPAPMAVTVMALTAANLAGPIIMWDVYRVLNRTGPHLVVIDPFDLSALALGVILAYSVWYSGRLGTLRVGLRGLSAIAREGFYLDALLVTASSYSARFLVGAVAYLKRTKPPVLTLWIMGFLLVALMVLLGVY</sequence>
<keyword evidence="2 5" id="KW-0812">Transmembrane</keyword>
<feature type="transmembrane region" description="Helical" evidence="5">
    <location>
        <begin position="467"/>
        <end position="485"/>
    </location>
</feature>
<dbReference type="Pfam" id="PF00361">
    <property type="entry name" value="Proton_antipo_M"/>
    <property type="match status" value="1"/>
</dbReference>
<feature type="transmembrane region" description="Helical" evidence="5">
    <location>
        <begin position="427"/>
        <end position="447"/>
    </location>
</feature>
<feature type="transmembrane region" description="Helical" evidence="5">
    <location>
        <begin position="385"/>
        <end position="406"/>
    </location>
</feature>
<dbReference type="GO" id="GO:0016020">
    <property type="term" value="C:membrane"/>
    <property type="evidence" value="ECO:0007669"/>
    <property type="project" value="UniProtKB-SubCell"/>
</dbReference>
<dbReference type="Proteomes" id="UP000005270">
    <property type="component" value="Chromosome"/>
</dbReference>
<evidence type="ECO:0000256" key="5">
    <source>
        <dbReference type="SAM" id="Phobius"/>
    </source>
</evidence>
<dbReference type="EMBL" id="CP003531">
    <property type="protein sequence ID" value="AFK51321.1"/>
    <property type="molecule type" value="Genomic_DNA"/>
</dbReference>
<evidence type="ECO:0000313" key="9">
    <source>
        <dbReference type="Proteomes" id="UP000005270"/>
    </source>
</evidence>
<evidence type="ECO:0000313" key="8">
    <source>
        <dbReference type="EMBL" id="AFK51321.1"/>
    </source>
</evidence>
<dbReference type="AlphaFoldDB" id="I3TEY3"/>
<evidence type="ECO:0000256" key="2">
    <source>
        <dbReference type="ARBA" id="ARBA00022692"/>
    </source>
</evidence>
<feature type="transmembrane region" description="Helical" evidence="5">
    <location>
        <begin position="258"/>
        <end position="276"/>
    </location>
</feature>
<evidence type="ECO:0000259" key="6">
    <source>
        <dbReference type="Pfam" id="PF00361"/>
    </source>
</evidence>
<dbReference type="GO" id="GO:0003954">
    <property type="term" value="F:NADH dehydrogenase activity"/>
    <property type="evidence" value="ECO:0007669"/>
    <property type="project" value="TreeGrafter"/>
</dbReference>
<feature type="transmembrane region" description="Helical" evidence="5">
    <location>
        <begin position="29"/>
        <end position="47"/>
    </location>
</feature>
<name>I3TEY3_THEC1</name>
<feature type="transmembrane region" description="Helical" evidence="5">
    <location>
        <begin position="311"/>
        <end position="328"/>
    </location>
</feature>
<evidence type="ECO:0000259" key="7">
    <source>
        <dbReference type="Pfam" id="PF00662"/>
    </source>
</evidence>
<feature type="transmembrane region" description="Helical" evidence="5">
    <location>
        <begin position="120"/>
        <end position="139"/>
    </location>
</feature>
<evidence type="ECO:0000256" key="3">
    <source>
        <dbReference type="ARBA" id="ARBA00022989"/>
    </source>
</evidence>
<dbReference type="InterPro" id="IPR001750">
    <property type="entry name" value="ND/Mrp_TM"/>
</dbReference>
<feature type="domain" description="NADH:quinone oxidoreductase/Mrp antiporter transmembrane" evidence="6">
    <location>
        <begin position="114"/>
        <end position="398"/>
    </location>
</feature>
<dbReference type="PRINTS" id="PR01434">
    <property type="entry name" value="NADHDHGNASE5"/>
</dbReference>
<keyword evidence="4 5" id="KW-0472">Membrane</keyword>
<organism evidence="8 9">
    <name type="scientific">Thermogladius calderae (strain DSM 22663 / VKM B-2946 / 1633)</name>
    <dbReference type="NCBI Taxonomy" id="1184251"/>
    <lineage>
        <taxon>Archaea</taxon>
        <taxon>Thermoproteota</taxon>
        <taxon>Thermoprotei</taxon>
        <taxon>Desulfurococcales</taxon>
        <taxon>Desulfurococcaceae</taxon>
        <taxon>Thermogladius</taxon>
    </lineage>
</organism>
<feature type="transmembrane region" description="Helical" evidence="5">
    <location>
        <begin position="536"/>
        <end position="556"/>
    </location>
</feature>
<dbReference type="Pfam" id="PF00662">
    <property type="entry name" value="Proton_antipo_N"/>
    <property type="match status" value="1"/>
</dbReference>
<accession>I3TEY3</accession>
<dbReference type="GO" id="GO:0008137">
    <property type="term" value="F:NADH dehydrogenase (ubiquinone) activity"/>
    <property type="evidence" value="ECO:0007669"/>
    <property type="project" value="InterPro"/>
</dbReference>
<feature type="transmembrane region" description="Helical" evidence="5">
    <location>
        <begin position="506"/>
        <end position="530"/>
    </location>
</feature>
<evidence type="ECO:0000256" key="4">
    <source>
        <dbReference type="ARBA" id="ARBA00023136"/>
    </source>
</evidence>
<dbReference type="InterPro" id="IPR003945">
    <property type="entry name" value="NU5C-like"/>
</dbReference>
<dbReference type="GO" id="GO:0015990">
    <property type="term" value="P:electron transport coupled proton transport"/>
    <property type="evidence" value="ECO:0007669"/>
    <property type="project" value="TreeGrafter"/>
</dbReference>
<feature type="domain" description="NADH-Ubiquinone oxidoreductase (complex I) chain 5 N-terminal" evidence="7">
    <location>
        <begin position="56"/>
        <end position="97"/>
    </location>
</feature>
<reference evidence="8 9" key="1">
    <citation type="journal article" date="2012" name="J. Bacteriol.">
        <title>Complete genome sequence of the hyperthermophilic cellulolytic Crenarchaeon 'Thermogladius cellulolyticus' 1633.</title>
        <authorList>
            <person name="Mardanov A.V."/>
            <person name="Kochetkova T.V."/>
            <person name="Beletsky A.V."/>
            <person name="Bonch-Osmolovskaya E.A."/>
            <person name="Ravin N.V."/>
            <person name="Skryabin K.G."/>
        </authorList>
    </citation>
    <scope>NUCLEOTIDE SEQUENCE [LARGE SCALE GENOMIC DNA]</scope>
    <source>
        <strain evidence="9">DSM 22663 / VKM B-2946 / 1633</strain>
    </source>
</reference>
<dbReference type="eggNOG" id="arCOG01539">
    <property type="taxonomic scope" value="Archaea"/>
</dbReference>
<feature type="transmembrane region" description="Helical" evidence="5">
    <location>
        <begin position="6"/>
        <end position="22"/>
    </location>
</feature>
<gene>
    <name evidence="8" type="ordered locus">TCELL_0897</name>
</gene>
<dbReference type="RefSeq" id="WP_014737571.1">
    <property type="nucleotide sequence ID" value="NC_017954.1"/>
</dbReference>
<dbReference type="KEGG" id="thg:TCELL_0897"/>
<dbReference type="OrthoDB" id="371891at2157"/>
<dbReference type="PANTHER" id="PTHR42829:SF2">
    <property type="entry name" value="NADH-UBIQUINONE OXIDOREDUCTASE CHAIN 5"/>
    <property type="match status" value="1"/>
</dbReference>
<dbReference type="GeneID" id="13013214"/>